<accession>A0A843VPN1</accession>
<dbReference type="EMBL" id="NMUH01002118">
    <property type="protein sequence ID" value="MQL97925.1"/>
    <property type="molecule type" value="Genomic_DNA"/>
</dbReference>
<gene>
    <name evidence="1" type="ORF">Taro_030626</name>
</gene>
<proteinExistence type="predicted"/>
<organism evidence="1 2">
    <name type="scientific">Colocasia esculenta</name>
    <name type="common">Wild taro</name>
    <name type="synonym">Arum esculentum</name>
    <dbReference type="NCBI Taxonomy" id="4460"/>
    <lineage>
        <taxon>Eukaryota</taxon>
        <taxon>Viridiplantae</taxon>
        <taxon>Streptophyta</taxon>
        <taxon>Embryophyta</taxon>
        <taxon>Tracheophyta</taxon>
        <taxon>Spermatophyta</taxon>
        <taxon>Magnoliopsida</taxon>
        <taxon>Liliopsida</taxon>
        <taxon>Araceae</taxon>
        <taxon>Aroideae</taxon>
        <taxon>Colocasieae</taxon>
        <taxon>Colocasia</taxon>
    </lineage>
</organism>
<dbReference type="Proteomes" id="UP000652761">
    <property type="component" value="Unassembled WGS sequence"/>
</dbReference>
<reference evidence="1" key="1">
    <citation type="submission" date="2017-07" db="EMBL/GenBank/DDBJ databases">
        <title>Taro Niue Genome Assembly and Annotation.</title>
        <authorList>
            <person name="Atibalentja N."/>
            <person name="Keating K."/>
            <person name="Fields C.J."/>
        </authorList>
    </citation>
    <scope>NUCLEOTIDE SEQUENCE</scope>
    <source>
        <strain evidence="1">Niue_2</strain>
        <tissue evidence="1">Leaf</tissue>
    </source>
</reference>
<keyword evidence="2" id="KW-1185">Reference proteome</keyword>
<comment type="caution">
    <text evidence="1">The sequence shown here is derived from an EMBL/GenBank/DDBJ whole genome shotgun (WGS) entry which is preliminary data.</text>
</comment>
<feature type="non-terminal residue" evidence="1">
    <location>
        <position position="155"/>
    </location>
</feature>
<dbReference type="AlphaFoldDB" id="A0A843VPN1"/>
<name>A0A843VPN1_COLES</name>
<evidence type="ECO:0000313" key="2">
    <source>
        <dbReference type="Proteomes" id="UP000652761"/>
    </source>
</evidence>
<protein>
    <submittedName>
        <fullName evidence="1">Uncharacterized protein</fullName>
    </submittedName>
</protein>
<evidence type="ECO:0000313" key="1">
    <source>
        <dbReference type="EMBL" id="MQL97925.1"/>
    </source>
</evidence>
<sequence>MRRVSPSRLGCRRLKALAGDPSPFLPPSPLFSPSSGALPPSLPFVYFRRGGGSCSCSQRRGACVERGGGGQSDVKGPYGFVPSLKVCSFPAWFVCVLQEGCSCCYVACVASVVARCVRAVVAWLAVGSLAMVSPVWRTIAGKSRCSALGHLRRIW</sequence>